<gene>
    <name evidence="2" type="ORF">NPX36_01775</name>
</gene>
<dbReference type="Proteomes" id="UP001317001">
    <property type="component" value="Chromosome"/>
</dbReference>
<name>A0ABY5NTB0_9FLAO</name>
<feature type="signal peptide" evidence="1">
    <location>
        <begin position="1"/>
        <end position="20"/>
    </location>
</feature>
<dbReference type="RefSeq" id="WP_257499726.1">
    <property type="nucleotide sequence ID" value="NZ_CP102382.1"/>
</dbReference>
<protein>
    <recommendedName>
        <fullName evidence="4">Outer membrane protein beta-barrel domain-containing protein</fullName>
    </recommendedName>
</protein>
<reference evidence="2 3" key="1">
    <citation type="submission" date="2022-08" db="EMBL/GenBank/DDBJ databases">
        <title>Myroides zhujiangensis sp. nov., a novel bacterium isolated from sediment in the Pearl River Estuary.</title>
        <authorList>
            <person name="Cui L."/>
        </authorList>
    </citation>
    <scope>NUCLEOTIDE SEQUENCE [LARGE SCALE GENOMIC DNA]</scope>
    <source>
        <strain evidence="2 3">SCSIO 72103</strain>
    </source>
</reference>
<organism evidence="2 3">
    <name type="scientific">Paenimyroides aestuarii</name>
    <dbReference type="NCBI Taxonomy" id="2968490"/>
    <lineage>
        <taxon>Bacteria</taxon>
        <taxon>Pseudomonadati</taxon>
        <taxon>Bacteroidota</taxon>
        <taxon>Flavobacteriia</taxon>
        <taxon>Flavobacteriales</taxon>
        <taxon>Flavobacteriaceae</taxon>
        <taxon>Paenimyroides</taxon>
    </lineage>
</organism>
<evidence type="ECO:0000313" key="2">
    <source>
        <dbReference type="EMBL" id="UUV21806.1"/>
    </source>
</evidence>
<evidence type="ECO:0008006" key="4">
    <source>
        <dbReference type="Google" id="ProtNLM"/>
    </source>
</evidence>
<sequence>MKHLLLLAAFLFGHITFAQSQQNDLAFTAKATVLPVFNNYRLGAEVGLRYYLTDVFSVGNNYIYTNDKFTHGFGYETDNSLVHYLGINVPLQYDVVNEDQFQIGMGIAPGLSFSTLRDKNQLKIEEYYNEDTGVTTVIKTPVRLNRDAYFLLTPHIDFAVKIANIETKSHTSLYVTGNAGYQFAFGAGDFTKPSDFRNYVVSLGFTIKGALDNL</sequence>
<evidence type="ECO:0000256" key="1">
    <source>
        <dbReference type="SAM" id="SignalP"/>
    </source>
</evidence>
<keyword evidence="1" id="KW-0732">Signal</keyword>
<keyword evidence="3" id="KW-1185">Reference proteome</keyword>
<proteinExistence type="predicted"/>
<accession>A0ABY5NTB0</accession>
<evidence type="ECO:0000313" key="3">
    <source>
        <dbReference type="Proteomes" id="UP001317001"/>
    </source>
</evidence>
<feature type="chain" id="PRO_5045504280" description="Outer membrane protein beta-barrel domain-containing protein" evidence="1">
    <location>
        <begin position="21"/>
        <end position="214"/>
    </location>
</feature>
<dbReference type="EMBL" id="CP102382">
    <property type="protein sequence ID" value="UUV21806.1"/>
    <property type="molecule type" value="Genomic_DNA"/>
</dbReference>